<dbReference type="RefSeq" id="WP_107107265.1">
    <property type="nucleotide sequence ID" value="NZ_JACHBI010000023.1"/>
</dbReference>
<evidence type="ECO:0000313" key="2">
    <source>
        <dbReference type="Proteomes" id="UP000549882"/>
    </source>
</evidence>
<proteinExistence type="predicted"/>
<accession>A0A7W8XYF0</accession>
<sequence length="81" mass="9413">MFTQADLKMVDHHIAECEQQVLEQERKPTLLRKGSLDTELAEHILAAFYETLLIHYANRDMIAFHLDRKSRPLPLNVDEPG</sequence>
<protein>
    <submittedName>
        <fullName evidence="1">Uncharacterized protein</fullName>
    </submittedName>
</protein>
<name>A0A7W8XYF0_9HYPH</name>
<keyword evidence="2" id="KW-1185">Reference proteome</keyword>
<dbReference type="EMBL" id="JACHBI010000023">
    <property type="protein sequence ID" value="MBB5577665.1"/>
    <property type="molecule type" value="Genomic_DNA"/>
</dbReference>
<dbReference type="Proteomes" id="UP000549882">
    <property type="component" value="Unassembled WGS sequence"/>
</dbReference>
<organism evidence="1 2">
    <name type="scientific">Rhizobium paranaense</name>
    <dbReference type="NCBI Taxonomy" id="1650438"/>
    <lineage>
        <taxon>Bacteria</taxon>
        <taxon>Pseudomonadati</taxon>
        <taxon>Pseudomonadota</taxon>
        <taxon>Alphaproteobacteria</taxon>
        <taxon>Hyphomicrobiales</taxon>
        <taxon>Rhizobiaceae</taxon>
        <taxon>Rhizobium/Agrobacterium group</taxon>
        <taxon>Rhizobium</taxon>
    </lineage>
</organism>
<evidence type="ECO:0000313" key="1">
    <source>
        <dbReference type="EMBL" id="MBB5577665.1"/>
    </source>
</evidence>
<comment type="caution">
    <text evidence="1">The sequence shown here is derived from an EMBL/GenBank/DDBJ whole genome shotgun (WGS) entry which is preliminary data.</text>
</comment>
<gene>
    <name evidence="1" type="ORF">GGD50_006320</name>
</gene>
<reference evidence="1 2" key="1">
    <citation type="submission" date="2020-08" db="EMBL/GenBank/DDBJ databases">
        <title>Genomic Encyclopedia of Type Strains, Phase IV (KMG-V): Genome sequencing to study the core and pangenomes of soil and plant-associated prokaryotes.</title>
        <authorList>
            <person name="Whitman W."/>
        </authorList>
    </citation>
    <scope>NUCLEOTIDE SEQUENCE [LARGE SCALE GENOMIC DNA]</scope>
    <source>
        <strain evidence="1 2">SEMIA 4064</strain>
    </source>
</reference>
<dbReference type="AlphaFoldDB" id="A0A7W8XYF0"/>